<organism evidence="1 2">
    <name type="scientific">Cryptolaemus montrouzieri</name>
    <dbReference type="NCBI Taxonomy" id="559131"/>
    <lineage>
        <taxon>Eukaryota</taxon>
        <taxon>Metazoa</taxon>
        <taxon>Ecdysozoa</taxon>
        <taxon>Arthropoda</taxon>
        <taxon>Hexapoda</taxon>
        <taxon>Insecta</taxon>
        <taxon>Pterygota</taxon>
        <taxon>Neoptera</taxon>
        <taxon>Endopterygota</taxon>
        <taxon>Coleoptera</taxon>
        <taxon>Polyphaga</taxon>
        <taxon>Cucujiformia</taxon>
        <taxon>Coccinelloidea</taxon>
        <taxon>Coccinellidae</taxon>
        <taxon>Scymninae</taxon>
        <taxon>Scymnini</taxon>
        <taxon>Cryptolaemus</taxon>
    </lineage>
</organism>
<dbReference type="InterPro" id="IPR051675">
    <property type="entry name" value="Endo/Exo/Phosphatase_dom_1"/>
</dbReference>
<name>A0ABD2NUE6_9CUCU</name>
<sequence length="372" mass="42756">MLINVLLFQVDDLRKVKNIDYIRLDNFIRYLTVQDDENDISEPEQEHDSCNGTNGYSRMNGGPFKYSSTNGIMNGMPASASADIFELLSIYSTRPIVNEIFKYSRNEKPAIRIASWNLDDFSIEKVSNFGVKEVVCRTLLENGWSIVAVQNVECDVCLKMICDELNKPKLHRVQEWKNNSRHWKFETYTLLGTKLGFIYDARGANNIKLISAEKGPPELDFFCESILANFEIENTKVQILNVIVKYQHQSNLQEVQYHFQKLMNFDTNYSICGDFGELMNKIEILTDLENSKLVLPVNLLKHHSNSTTNFAKQCTSNFLLNTKFQKYLTGMHGIVRQGLTHLAIPLGWRWGGPASSYSPIWVEFFVNSELNM</sequence>
<evidence type="ECO:0000313" key="1">
    <source>
        <dbReference type="EMBL" id="KAL3282129.1"/>
    </source>
</evidence>
<protein>
    <recommendedName>
        <fullName evidence="3">Endonuclease/exonuclease/phosphatase domain-containing protein</fullName>
    </recommendedName>
</protein>
<dbReference type="Proteomes" id="UP001516400">
    <property type="component" value="Unassembled WGS sequence"/>
</dbReference>
<comment type="caution">
    <text evidence="1">The sequence shown here is derived from an EMBL/GenBank/DDBJ whole genome shotgun (WGS) entry which is preliminary data.</text>
</comment>
<evidence type="ECO:0008006" key="3">
    <source>
        <dbReference type="Google" id="ProtNLM"/>
    </source>
</evidence>
<reference evidence="1 2" key="1">
    <citation type="journal article" date="2021" name="BMC Biol.">
        <title>Horizontally acquired antibacterial genes associated with adaptive radiation of ladybird beetles.</title>
        <authorList>
            <person name="Li H.S."/>
            <person name="Tang X.F."/>
            <person name="Huang Y.H."/>
            <person name="Xu Z.Y."/>
            <person name="Chen M.L."/>
            <person name="Du X.Y."/>
            <person name="Qiu B.Y."/>
            <person name="Chen P.T."/>
            <person name="Zhang W."/>
            <person name="Slipinski A."/>
            <person name="Escalona H.E."/>
            <person name="Waterhouse R.M."/>
            <person name="Zwick A."/>
            <person name="Pang H."/>
        </authorList>
    </citation>
    <scope>NUCLEOTIDE SEQUENCE [LARGE SCALE GENOMIC DNA]</scope>
    <source>
        <strain evidence="1">SYSU2018</strain>
    </source>
</reference>
<dbReference type="SUPFAM" id="SSF56219">
    <property type="entry name" value="DNase I-like"/>
    <property type="match status" value="1"/>
</dbReference>
<dbReference type="PANTHER" id="PTHR21180">
    <property type="entry name" value="ENDONUCLEASE/EXONUCLEASE/PHOSPHATASE FAMILY DOMAIN-CONTAINING PROTEIN 1"/>
    <property type="match status" value="1"/>
</dbReference>
<accession>A0ABD2NUE6</accession>
<dbReference type="AlphaFoldDB" id="A0ABD2NUE6"/>
<dbReference type="Gene3D" id="3.60.10.10">
    <property type="entry name" value="Endonuclease/exonuclease/phosphatase"/>
    <property type="match status" value="1"/>
</dbReference>
<dbReference type="EMBL" id="JABFTP020000144">
    <property type="protein sequence ID" value="KAL3282129.1"/>
    <property type="molecule type" value="Genomic_DNA"/>
</dbReference>
<proteinExistence type="predicted"/>
<evidence type="ECO:0000313" key="2">
    <source>
        <dbReference type="Proteomes" id="UP001516400"/>
    </source>
</evidence>
<gene>
    <name evidence="1" type="ORF">HHI36_005325</name>
</gene>
<dbReference type="PANTHER" id="PTHR21180:SF32">
    <property type="entry name" value="ENDONUCLEASE_EXONUCLEASE_PHOSPHATASE FAMILY DOMAIN-CONTAINING PROTEIN 1"/>
    <property type="match status" value="1"/>
</dbReference>
<dbReference type="InterPro" id="IPR036691">
    <property type="entry name" value="Endo/exonu/phosph_ase_sf"/>
</dbReference>
<keyword evidence="2" id="KW-1185">Reference proteome</keyword>